<dbReference type="GO" id="GO:0006310">
    <property type="term" value="P:DNA recombination"/>
    <property type="evidence" value="ECO:0007669"/>
    <property type="project" value="UniProtKB-KW"/>
</dbReference>
<dbReference type="PROSITE" id="PS50994">
    <property type="entry name" value="INTEGRASE"/>
    <property type="match status" value="1"/>
</dbReference>
<reference evidence="3 4" key="1">
    <citation type="journal article" date="2016" name="Nat. Commun.">
        <title>Thousands of microbial genomes shed light on interconnected biogeochemical processes in an aquifer system.</title>
        <authorList>
            <person name="Anantharaman K."/>
            <person name="Brown C.T."/>
            <person name="Hug L.A."/>
            <person name="Sharon I."/>
            <person name="Castelle C.J."/>
            <person name="Probst A.J."/>
            <person name="Thomas B.C."/>
            <person name="Singh A."/>
            <person name="Wilkins M.J."/>
            <person name="Karaoz U."/>
            <person name="Brodie E.L."/>
            <person name="Williams K.H."/>
            <person name="Hubbard S.S."/>
            <person name="Banfield J.F."/>
        </authorList>
    </citation>
    <scope>NUCLEOTIDE SEQUENCE [LARGE SCALE GENOMIC DNA]</scope>
</reference>
<protein>
    <recommendedName>
        <fullName evidence="2">Integrase catalytic domain-containing protein</fullName>
    </recommendedName>
</protein>
<accession>A0A1G1VAQ4</accession>
<dbReference type="InterPro" id="IPR036397">
    <property type="entry name" value="RNaseH_sf"/>
</dbReference>
<feature type="domain" description="Integrase catalytic" evidence="2">
    <location>
        <begin position="161"/>
        <end position="322"/>
    </location>
</feature>
<dbReference type="PANTHER" id="PTHR10948">
    <property type="entry name" value="TRANSPOSASE"/>
    <property type="match status" value="1"/>
</dbReference>
<dbReference type="GO" id="GO:0015074">
    <property type="term" value="P:DNA integration"/>
    <property type="evidence" value="ECO:0007669"/>
    <property type="project" value="InterPro"/>
</dbReference>
<name>A0A1G1VAQ4_9BACT</name>
<dbReference type="GO" id="GO:0032196">
    <property type="term" value="P:transposition"/>
    <property type="evidence" value="ECO:0007669"/>
    <property type="project" value="TreeGrafter"/>
</dbReference>
<dbReference type="NCBIfam" id="NF033563">
    <property type="entry name" value="transpos_IS30"/>
    <property type="match status" value="1"/>
</dbReference>
<dbReference type="InterPro" id="IPR053392">
    <property type="entry name" value="Transposase_IS30-like"/>
</dbReference>
<dbReference type="Gene3D" id="3.30.420.10">
    <property type="entry name" value="Ribonuclease H-like superfamily/Ribonuclease H"/>
    <property type="match status" value="1"/>
</dbReference>
<evidence type="ECO:0000313" key="3">
    <source>
        <dbReference type="EMBL" id="OGY12564.1"/>
    </source>
</evidence>
<dbReference type="GO" id="GO:0003676">
    <property type="term" value="F:nucleic acid binding"/>
    <property type="evidence" value="ECO:0007669"/>
    <property type="project" value="InterPro"/>
</dbReference>
<dbReference type="EMBL" id="MHCC01000027">
    <property type="protein sequence ID" value="OGY12564.1"/>
    <property type="molecule type" value="Genomic_DNA"/>
</dbReference>
<dbReference type="InterPro" id="IPR051917">
    <property type="entry name" value="Transposase-Integrase"/>
</dbReference>
<dbReference type="Pfam" id="PF13936">
    <property type="entry name" value="HTH_38"/>
    <property type="match status" value="1"/>
</dbReference>
<gene>
    <name evidence="3" type="ORF">A3A77_00890</name>
</gene>
<evidence type="ECO:0000259" key="2">
    <source>
        <dbReference type="PROSITE" id="PS50994"/>
    </source>
</evidence>
<keyword evidence="1" id="KW-0233">DNA recombination</keyword>
<evidence type="ECO:0000313" key="4">
    <source>
        <dbReference type="Proteomes" id="UP000178659"/>
    </source>
</evidence>
<sequence length="331" mass="38919">MKHKKINGFERDSISVWHSQGVPNGEIGRRLGKHASTIGREIKRNSFKGEYYVAIHAQNISAERKSNAGKRHPLKNREVFRWTIARLMRGWSPEQISGRMKLVFKNNIQMRISSETIYSFIYSQEYKERKFWEYLPWKRKTRRKKLGRKVHRGRIPDRVSIHLRPEVVAAREEFGHWEGDTVEGKAHQNGIHTEVERKSRFLTARKVAKIDSPEAVKAQIQIFSPLPAHARKTVTLDNGRENHLHRKLKGLGISTFFCDPYSSWQRGTNEHHNGLIRRYLPKKTDFSTLTQQDLDEIVEEINDRPRKCLGFYTPNEVFLRELNNQRVAIQY</sequence>
<dbReference type="InterPro" id="IPR025246">
    <property type="entry name" value="IS30-like_HTH"/>
</dbReference>
<dbReference type="GO" id="GO:0004803">
    <property type="term" value="F:transposase activity"/>
    <property type="evidence" value="ECO:0007669"/>
    <property type="project" value="TreeGrafter"/>
</dbReference>
<organism evidence="3 4">
    <name type="scientific">Candidatus Blackburnbacteria bacterium RIFCSPLOWO2_01_FULL_40_20</name>
    <dbReference type="NCBI Taxonomy" id="1797519"/>
    <lineage>
        <taxon>Bacteria</taxon>
        <taxon>Candidatus Blackburniibacteriota</taxon>
    </lineage>
</organism>
<dbReference type="Proteomes" id="UP000178659">
    <property type="component" value="Unassembled WGS sequence"/>
</dbReference>
<proteinExistence type="predicted"/>
<dbReference type="SUPFAM" id="SSF53098">
    <property type="entry name" value="Ribonuclease H-like"/>
    <property type="match status" value="1"/>
</dbReference>
<comment type="caution">
    <text evidence="3">The sequence shown here is derived from an EMBL/GenBank/DDBJ whole genome shotgun (WGS) entry which is preliminary data.</text>
</comment>
<dbReference type="InterPro" id="IPR012337">
    <property type="entry name" value="RNaseH-like_sf"/>
</dbReference>
<evidence type="ECO:0000256" key="1">
    <source>
        <dbReference type="ARBA" id="ARBA00023172"/>
    </source>
</evidence>
<dbReference type="PANTHER" id="PTHR10948:SF23">
    <property type="entry name" value="TRANSPOSASE INSI FOR INSERTION SEQUENCE ELEMENT IS30A-RELATED"/>
    <property type="match status" value="1"/>
</dbReference>
<dbReference type="GO" id="GO:0005829">
    <property type="term" value="C:cytosol"/>
    <property type="evidence" value="ECO:0007669"/>
    <property type="project" value="TreeGrafter"/>
</dbReference>
<dbReference type="AlphaFoldDB" id="A0A1G1VAQ4"/>
<dbReference type="InterPro" id="IPR001584">
    <property type="entry name" value="Integrase_cat-core"/>
</dbReference>